<accession>A0A1D8ISJ0</accession>
<dbReference type="PROSITE" id="PS00521">
    <property type="entry name" value="P5CR"/>
    <property type="match status" value="1"/>
</dbReference>
<sequence>MEQRDTIAFIGGGNMAGSLIGGLIGDGYPAARIRVSDPSDAQRASLAERFPGIVVTADNAEAIRSAGCIVLAVKPQVMATTADVLRETGRHVLFLSVAAGITSVRLDHWLGGDRAIVRAMPNTPALIGCGATGAYANARVDTTQHAMADHILRAVGELQWFEDEAALDAVTALSGSGPAYVFLLMEALEAGGVDLGLDADTARTLALHTVYGAARLALESHDSPATLRARVTSPGGTTEQALKVFETGGLRKLVAEAMGAAARRARELGEN</sequence>
<dbReference type="Gene3D" id="3.40.50.720">
    <property type="entry name" value="NAD(P)-binding Rossmann-like Domain"/>
    <property type="match status" value="1"/>
</dbReference>
<dbReference type="FunFam" id="1.10.3730.10:FF:000001">
    <property type="entry name" value="Pyrroline-5-carboxylate reductase"/>
    <property type="match status" value="1"/>
</dbReference>
<dbReference type="GO" id="GO:0005737">
    <property type="term" value="C:cytoplasm"/>
    <property type="evidence" value="ECO:0007669"/>
    <property type="project" value="UniProtKB-SubCell"/>
</dbReference>
<evidence type="ECO:0000256" key="2">
    <source>
        <dbReference type="ARBA" id="ARBA00022857"/>
    </source>
</evidence>
<keyword evidence="3 4" id="KW-0560">Oxidoreductase</keyword>
<evidence type="ECO:0000256" key="6">
    <source>
        <dbReference type="PIRSR" id="PIRSR000193-1"/>
    </source>
</evidence>
<dbReference type="PANTHER" id="PTHR11645:SF0">
    <property type="entry name" value="PYRROLINE-5-CARBOXYLATE REDUCTASE 3"/>
    <property type="match status" value="1"/>
</dbReference>
<keyword evidence="2 4" id="KW-0521">NADP</keyword>
<evidence type="ECO:0000256" key="3">
    <source>
        <dbReference type="ARBA" id="ARBA00023002"/>
    </source>
</evidence>
<dbReference type="Pfam" id="PF03807">
    <property type="entry name" value="F420_oxidored"/>
    <property type="match status" value="1"/>
</dbReference>
<comment type="catalytic activity">
    <reaction evidence="4">
        <text>L-proline + NAD(+) = (S)-1-pyrroline-5-carboxylate + NADH + 2 H(+)</text>
        <dbReference type="Rhea" id="RHEA:14105"/>
        <dbReference type="ChEBI" id="CHEBI:15378"/>
        <dbReference type="ChEBI" id="CHEBI:17388"/>
        <dbReference type="ChEBI" id="CHEBI:57540"/>
        <dbReference type="ChEBI" id="CHEBI:57945"/>
        <dbReference type="ChEBI" id="CHEBI:60039"/>
        <dbReference type="EC" id="1.5.1.2"/>
    </reaction>
</comment>
<dbReference type="Pfam" id="PF14748">
    <property type="entry name" value="P5CR_dimer"/>
    <property type="match status" value="1"/>
</dbReference>
<keyword evidence="4 7" id="KW-0641">Proline biosynthesis</keyword>
<evidence type="ECO:0000256" key="7">
    <source>
        <dbReference type="RuleBase" id="RU003903"/>
    </source>
</evidence>
<dbReference type="GO" id="GO:0004735">
    <property type="term" value="F:pyrroline-5-carboxylate reductase activity"/>
    <property type="evidence" value="ECO:0007669"/>
    <property type="project" value="UniProtKB-UniRule"/>
</dbReference>
<dbReference type="InterPro" id="IPR008927">
    <property type="entry name" value="6-PGluconate_DH-like_C_sf"/>
</dbReference>
<dbReference type="Gene3D" id="1.10.3730.10">
    <property type="entry name" value="ProC C-terminal domain-like"/>
    <property type="match status" value="1"/>
</dbReference>
<keyword evidence="4" id="KW-0963">Cytoplasm</keyword>
<dbReference type="SUPFAM" id="SSF51735">
    <property type="entry name" value="NAD(P)-binding Rossmann-fold domains"/>
    <property type="match status" value="1"/>
</dbReference>
<dbReference type="UniPathway" id="UPA00098">
    <property type="reaction ID" value="UER00361"/>
</dbReference>
<feature type="binding site" evidence="6">
    <location>
        <begin position="72"/>
        <end position="75"/>
    </location>
    <ligand>
        <name>NADP(+)</name>
        <dbReference type="ChEBI" id="CHEBI:58349"/>
    </ligand>
</feature>
<keyword evidence="4 7" id="KW-0028">Amino-acid biosynthesis</keyword>
<comment type="catalytic activity">
    <reaction evidence="4 7">
        <text>L-proline + NADP(+) = (S)-1-pyrroline-5-carboxylate + NADPH + 2 H(+)</text>
        <dbReference type="Rhea" id="RHEA:14109"/>
        <dbReference type="ChEBI" id="CHEBI:15378"/>
        <dbReference type="ChEBI" id="CHEBI:17388"/>
        <dbReference type="ChEBI" id="CHEBI:57783"/>
        <dbReference type="ChEBI" id="CHEBI:58349"/>
        <dbReference type="ChEBI" id="CHEBI:60039"/>
        <dbReference type="EC" id="1.5.1.2"/>
    </reaction>
</comment>
<dbReference type="GO" id="GO:0055129">
    <property type="term" value="P:L-proline biosynthetic process"/>
    <property type="evidence" value="ECO:0007669"/>
    <property type="project" value="UniProtKB-UniRule"/>
</dbReference>
<evidence type="ECO:0000256" key="4">
    <source>
        <dbReference type="HAMAP-Rule" id="MF_01925"/>
    </source>
</evidence>
<dbReference type="KEGG" id="aprs:BI364_01340"/>
<evidence type="ECO:0000259" key="9">
    <source>
        <dbReference type="Pfam" id="PF14748"/>
    </source>
</evidence>
<dbReference type="PIRSF" id="PIRSF000193">
    <property type="entry name" value="Pyrrol-5-carb_rd"/>
    <property type="match status" value="1"/>
</dbReference>
<dbReference type="AlphaFoldDB" id="A0A1D8ISJ0"/>
<evidence type="ECO:0000256" key="1">
    <source>
        <dbReference type="ARBA" id="ARBA00005525"/>
    </source>
</evidence>
<proteinExistence type="inferred from homology"/>
<keyword evidence="11" id="KW-1185">Reference proteome</keyword>
<dbReference type="HAMAP" id="MF_01925">
    <property type="entry name" value="P5C_reductase"/>
    <property type="match status" value="1"/>
</dbReference>
<dbReference type="EC" id="1.5.1.2" evidence="4 5"/>
<comment type="pathway">
    <text evidence="4 7">Amino-acid biosynthesis; L-proline biosynthesis; L-proline from L-glutamate 5-semialdehyde: step 1/1.</text>
</comment>
<name>A0A1D8ISJ0_9GAMM</name>
<feature type="domain" description="Pyrroline-5-carboxylate reductase catalytic N-terminal" evidence="8">
    <location>
        <begin position="6"/>
        <end position="100"/>
    </location>
</feature>
<dbReference type="PANTHER" id="PTHR11645">
    <property type="entry name" value="PYRROLINE-5-CARBOXYLATE REDUCTASE"/>
    <property type="match status" value="1"/>
</dbReference>
<evidence type="ECO:0000259" key="8">
    <source>
        <dbReference type="Pfam" id="PF03807"/>
    </source>
</evidence>
<comment type="function">
    <text evidence="4">Catalyzes the reduction of 1-pyrroline-5-carboxylate (PCA) to L-proline.</text>
</comment>
<evidence type="ECO:0000313" key="11">
    <source>
        <dbReference type="Proteomes" id="UP000095401"/>
    </source>
</evidence>
<dbReference type="InterPro" id="IPR028939">
    <property type="entry name" value="P5C_Rdtase_cat_N"/>
</dbReference>
<feature type="domain" description="Pyrroline-5-carboxylate reductase dimerisation" evidence="9">
    <location>
        <begin position="164"/>
        <end position="268"/>
    </location>
</feature>
<feature type="binding site" evidence="6">
    <location>
        <begin position="10"/>
        <end position="15"/>
    </location>
    <ligand>
        <name>NADP(+)</name>
        <dbReference type="ChEBI" id="CHEBI:58349"/>
    </ligand>
</feature>
<dbReference type="SUPFAM" id="SSF48179">
    <property type="entry name" value="6-phosphogluconate dehydrogenase C-terminal domain-like"/>
    <property type="match status" value="1"/>
</dbReference>
<evidence type="ECO:0000256" key="5">
    <source>
        <dbReference type="NCBIfam" id="TIGR00112"/>
    </source>
</evidence>
<organism evidence="10 11">
    <name type="scientific">Acidihalobacter yilgarnensis</name>
    <dbReference type="NCBI Taxonomy" id="2819280"/>
    <lineage>
        <taxon>Bacteria</taxon>
        <taxon>Pseudomonadati</taxon>
        <taxon>Pseudomonadota</taxon>
        <taxon>Gammaproteobacteria</taxon>
        <taxon>Chromatiales</taxon>
        <taxon>Ectothiorhodospiraceae</taxon>
        <taxon>Acidihalobacter</taxon>
    </lineage>
</organism>
<dbReference type="Proteomes" id="UP000095401">
    <property type="component" value="Chromosome"/>
</dbReference>
<comment type="similarity">
    <text evidence="1 4 7">Belongs to the pyrroline-5-carboxylate reductase family.</text>
</comment>
<evidence type="ECO:0000313" key="10">
    <source>
        <dbReference type="EMBL" id="AOU99461.1"/>
    </source>
</evidence>
<dbReference type="NCBIfam" id="TIGR00112">
    <property type="entry name" value="proC"/>
    <property type="match status" value="1"/>
</dbReference>
<dbReference type="RefSeq" id="WP_070079809.1">
    <property type="nucleotide sequence ID" value="NZ_CP017415.1"/>
</dbReference>
<dbReference type="InterPro" id="IPR053790">
    <property type="entry name" value="P5CR-like_CS"/>
</dbReference>
<reference evidence="11" key="1">
    <citation type="submission" date="2016-09" db="EMBL/GenBank/DDBJ databases">
        <title>Acidihalobacter prosperus F5.</title>
        <authorList>
            <person name="Khaleque H.N."/>
            <person name="Ramsay J.P."/>
            <person name="Kaksonen A.H."/>
            <person name="Boxall N.J."/>
            <person name="Watkin E.L.J."/>
        </authorList>
    </citation>
    <scope>NUCLEOTIDE SEQUENCE [LARGE SCALE GENOMIC DNA]</scope>
    <source>
        <strain evidence="11">F5</strain>
    </source>
</reference>
<dbReference type="EMBL" id="CP017415">
    <property type="protein sequence ID" value="AOU99461.1"/>
    <property type="molecule type" value="Genomic_DNA"/>
</dbReference>
<dbReference type="InterPro" id="IPR000304">
    <property type="entry name" value="Pyrroline-COOH_reductase"/>
</dbReference>
<feature type="binding site" evidence="6">
    <location>
        <position position="59"/>
    </location>
    <ligand>
        <name>NADPH</name>
        <dbReference type="ChEBI" id="CHEBI:57783"/>
    </ligand>
</feature>
<dbReference type="InterPro" id="IPR029036">
    <property type="entry name" value="P5CR_dimer"/>
</dbReference>
<gene>
    <name evidence="4" type="primary">proC</name>
    <name evidence="10" type="ORF">BI364_01340</name>
</gene>
<dbReference type="InterPro" id="IPR036291">
    <property type="entry name" value="NAD(P)-bd_dom_sf"/>
</dbReference>
<protein>
    <recommendedName>
        <fullName evidence="4 5">Pyrroline-5-carboxylate reductase</fullName>
        <shortName evidence="4">P5C reductase</shortName>
        <shortName evidence="4">P5CR</shortName>
        <ecNumber evidence="4 5">1.5.1.2</ecNumber>
    </recommendedName>
    <alternativeName>
        <fullName evidence="4">PCA reductase</fullName>
    </alternativeName>
</protein>
<comment type="subcellular location">
    <subcellularLocation>
        <location evidence="4">Cytoplasm</location>
    </subcellularLocation>
</comment>